<evidence type="ECO:0000313" key="1">
    <source>
        <dbReference type="EMBL" id="MCI2283859.1"/>
    </source>
</evidence>
<sequence length="60" mass="7157">MKTEFDNLRDNDNHCYDTDSNGDKQVVRIYCGEMLIAKKLTQKKSVRYFGINDYQKYLTQ</sequence>
<keyword evidence="2" id="KW-1185">Reference proteome</keyword>
<organism evidence="1 2">
    <name type="scientific">Colwellia maritima</name>
    <dbReference type="NCBI Taxonomy" id="2912588"/>
    <lineage>
        <taxon>Bacteria</taxon>
        <taxon>Pseudomonadati</taxon>
        <taxon>Pseudomonadota</taxon>
        <taxon>Gammaproteobacteria</taxon>
        <taxon>Alteromonadales</taxon>
        <taxon>Colwelliaceae</taxon>
        <taxon>Colwellia</taxon>
    </lineage>
</organism>
<proteinExistence type="predicted"/>
<dbReference type="RefSeq" id="WP_242286153.1">
    <property type="nucleotide sequence ID" value="NZ_JAKKSL010000002.1"/>
</dbReference>
<name>A0ABS9X0S1_9GAMM</name>
<evidence type="ECO:0000313" key="2">
    <source>
        <dbReference type="Proteomes" id="UP001139646"/>
    </source>
</evidence>
<dbReference type="EMBL" id="JAKKSL010000002">
    <property type="protein sequence ID" value="MCI2283859.1"/>
    <property type="molecule type" value="Genomic_DNA"/>
</dbReference>
<gene>
    <name evidence="1" type="ORF">L3081_11195</name>
</gene>
<reference evidence="1" key="1">
    <citation type="submission" date="2022-01" db="EMBL/GenBank/DDBJ databases">
        <title>Colwellia maritima, isolated from seawater.</title>
        <authorList>
            <person name="Kristyanto S."/>
            <person name="Jung J."/>
            <person name="Jeon C.O."/>
        </authorList>
    </citation>
    <scope>NUCLEOTIDE SEQUENCE</scope>
    <source>
        <strain evidence="1">MSW7</strain>
    </source>
</reference>
<dbReference type="Proteomes" id="UP001139646">
    <property type="component" value="Unassembled WGS sequence"/>
</dbReference>
<accession>A0ABS9X0S1</accession>
<comment type="caution">
    <text evidence="1">The sequence shown here is derived from an EMBL/GenBank/DDBJ whole genome shotgun (WGS) entry which is preliminary data.</text>
</comment>
<protein>
    <submittedName>
        <fullName evidence="1">Uncharacterized protein</fullName>
    </submittedName>
</protein>